<name>B8CX70_HALOH</name>
<sequence length="56" mass="6041">MEGNNNAGAFVASVINQKSVNQNAQQVLVAVAAQIQKVYESQVGFSTNDEMDKIKI</sequence>
<dbReference type="HOGENOM" id="CLU_3007993_0_0_9"/>
<dbReference type="RefSeq" id="WP_012636074.1">
    <property type="nucleotide sequence ID" value="NC_011899.1"/>
</dbReference>
<dbReference type="EMBL" id="CP001098">
    <property type="protein sequence ID" value="ACL69889.1"/>
    <property type="molecule type" value="Genomic_DNA"/>
</dbReference>
<dbReference type="KEGG" id="hor:Hore_11370"/>
<keyword evidence="2" id="KW-1185">Reference proteome</keyword>
<organism evidence="1 2">
    <name type="scientific">Halothermothrix orenii (strain H 168 / OCM 544 / DSM 9562)</name>
    <dbReference type="NCBI Taxonomy" id="373903"/>
    <lineage>
        <taxon>Bacteria</taxon>
        <taxon>Bacillati</taxon>
        <taxon>Bacillota</taxon>
        <taxon>Clostridia</taxon>
        <taxon>Halanaerobiales</taxon>
        <taxon>Halothermotrichaceae</taxon>
        <taxon>Halothermothrix</taxon>
    </lineage>
</organism>
<gene>
    <name evidence="1" type="ordered locus">Hore_11370</name>
</gene>
<reference evidence="1 2" key="1">
    <citation type="journal article" date="2009" name="PLoS ONE">
        <title>Genome analysis of the anaerobic thermohalophilic bacterium Halothermothrix orenii.</title>
        <authorList>
            <person name="Mavromatis K."/>
            <person name="Ivanova N."/>
            <person name="Anderson I."/>
            <person name="Lykidis A."/>
            <person name="Hooper S.D."/>
            <person name="Sun H."/>
            <person name="Kunin V."/>
            <person name="Lapidus A."/>
            <person name="Hugenholtz P."/>
            <person name="Patel B."/>
            <person name="Kyrpides N.C."/>
        </authorList>
    </citation>
    <scope>NUCLEOTIDE SEQUENCE [LARGE SCALE GENOMIC DNA]</scope>
    <source>
        <strain evidence="2">H 168 / OCM 544 / DSM 9562</strain>
    </source>
</reference>
<protein>
    <submittedName>
        <fullName evidence="1">Uncharacterized protein</fullName>
    </submittedName>
</protein>
<evidence type="ECO:0000313" key="2">
    <source>
        <dbReference type="Proteomes" id="UP000000719"/>
    </source>
</evidence>
<evidence type="ECO:0000313" key="1">
    <source>
        <dbReference type="EMBL" id="ACL69889.1"/>
    </source>
</evidence>
<dbReference type="AlphaFoldDB" id="B8CX70"/>
<proteinExistence type="predicted"/>
<dbReference type="STRING" id="373903.Hore_11370"/>
<dbReference type="Proteomes" id="UP000000719">
    <property type="component" value="Chromosome"/>
</dbReference>
<accession>B8CX70</accession>